<keyword evidence="3" id="KW-0540">Nuclease</keyword>
<keyword evidence="4" id="KW-0378">Hydrolase</keyword>
<accession>A0A162VSA4</accession>
<dbReference type="Gene3D" id="3.10.450.50">
    <property type="match status" value="1"/>
</dbReference>
<dbReference type="Pfam" id="PF12706">
    <property type="entry name" value="Lactamase_B_2"/>
    <property type="match status" value="1"/>
</dbReference>
<dbReference type="InterPro" id="IPR012337">
    <property type="entry name" value="RNaseH-like_sf"/>
</dbReference>
<organism evidence="8 9">
    <name type="scientific">Didymella rabiei</name>
    <name type="common">Chickpea ascochyta blight fungus</name>
    <name type="synonym">Mycosphaerella rabiei</name>
    <dbReference type="NCBI Taxonomy" id="5454"/>
    <lineage>
        <taxon>Eukaryota</taxon>
        <taxon>Fungi</taxon>
        <taxon>Dikarya</taxon>
        <taxon>Ascomycota</taxon>
        <taxon>Pezizomycotina</taxon>
        <taxon>Dothideomycetes</taxon>
        <taxon>Pleosporomycetidae</taxon>
        <taxon>Pleosporales</taxon>
        <taxon>Pleosporineae</taxon>
        <taxon>Didymellaceae</taxon>
        <taxon>Ascochyta</taxon>
    </lineage>
</organism>
<dbReference type="Gene3D" id="3.30.420.10">
    <property type="entry name" value="Ribonuclease H-like superfamily/Ribonuclease H"/>
    <property type="match status" value="1"/>
</dbReference>
<evidence type="ECO:0000256" key="7">
    <source>
        <dbReference type="SAM" id="MobiDB-lite"/>
    </source>
</evidence>
<evidence type="ECO:0000256" key="2">
    <source>
        <dbReference type="ARBA" id="ARBA00006357"/>
    </source>
</evidence>
<dbReference type="SUPFAM" id="SSF56281">
    <property type="entry name" value="Metallo-hydrolase/oxidoreductase"/>
    <property type="match status" value="1"/>
</dbReference>
<dbReference type="Pfam" id="PF12680">
    <property type="entry name" value="SnoaL_2"/>
    <property type="match status" value="1"/>
</dbReference>
<dbReference type="InterPro" id="IPR036397">
    <property type="entry name" value="RNaseH_sf"/>
</dbReference>
<dbReference type="EMBL" id="JYNV01000326">
    <property type="protein sequence ID" value="KZM18597.1"/>
    <property type="molecule type" value="Genomic_DNA"/>
</dbReference>
<evidence type="ECO:0000256" key="3">
    <source>
        <dbReference type="ARBA" id="ARBA00022722"/>
    </source>
</evidence>
<evidence type="ECO:0000313" key="8">
    <source>
        <dbReference type="EMBL" id="KZM18597.1"/>
    </source>
</evidence>
<dbReference type="Gene3D" id="3.60.15.10">
    <property type="entry name" value="Ribonuclease Z/Hydroxyacylglutathione hydrolase-like"/>
    <property type="match status" value="1"/>
</dbReference>
<protein>
    <submittedName>
        <fullName evidence="8">Exonuclease</fullName>
    </submittedName>
</protein>
<keyword evidence="5 8" id="KW-0269">Exonuclease</keyword>
<dbReference type="InterPro" id="IPR001279">
    <property type="entry name" value="Metallo-B-lactamas"/>
</dbReference>
<keyword evidence="6" id="KW-0539">Nucleus</keyword>
<evidence type="ECO:0000256" key="5">
    <source>
        <dbReference type="ARBA" id="ARBA00022839"/>
    </source>
</evidence>
<dbReference type="GO" id="GO:0070290">
    <property type="term" value="F:N-acylphosphatidylethanolamine-specific phospholipase D activity"/>
    <property type="evidence" value="ECO:0007669"/>
    <property type="project" value="TreeGrafter"/>
</dbReference>
<dbReference type="InterPro" id="IPR013520">
    <property type="entry name" value="Ribonucl_H"/>
</dbReference>
<feature type="compositionally biased region" description="Basic and acidic residues" evidence="7">
    <location>
        <begin position="669"/>
        <end position="683"/>
    </location>
</feature>
<dbReference type="GO" id="GO:0005737">
    <property type="term" value="C:cytoplasm"/>
    <property type="evidence" value="ECO:0007669"/>
    <property type="project" value="TreeGrafter"/>
</dbReference>
<sequence>MPPKSVVSALQPLQPEKFTTAHHIGNPPTGFKNPWPSYNSSGFIGAIRTRFSTPKNFVPVPVDRLGLVQIRKPDFGVQQDGLKATWIGHASFLIETSRREGTERGARILIDPVWSDRVGPYGMVGPVRFTPPPCSVDDLPDVDAVVISHDHYDHLDSDTLKKLNAKQHGELRFFCGLGVKAVLTGLGVGIKADQVTELDWWNGVTLQTETAGSVDMVCTPAQHRSGRTPWNFDGTLWCSWIVKESEADGKKLFFAGDTGYCHVTSDTQFSHHDAPHPPCPAFKQVGELYGPFDLALLPIGCFKPRSVLSGQHSSPEDSLAIHEDVRSKKSIGMHYGTLRGAYSAAYEPVLEPPERWKKGAEAAGSGKYAETFSATGSIKDGVADDKSQITALLHRYGAVLASHSIPEVLSIYTDDGVIMAPGYAPACGRDALKAAYERIFSTVKLDIEFEIDEIVVTGEEWAFARTTAEGTKHWLKKGTQEEHRNQELFMLKRDEGEWRIARIDHELPRLGDLKRFVTVISNQDMSGSASSSTSTRLTTHACRMPADMTKRKRGSNENELVDVGLGATLAHLRGESQPNATTTAVVVDDEGWTVAGGSKRRRKERTGSSNSHGGRRESGADLQRPQPGAAPPVDNLFAQDGKEQDRASPPENPFSMDKAGAENAPKDASNTREERRKERKLERNYPAIEHSHHARLQSHVKITDLQSLALYLLADGNAPQWVSVRNRTSIRQVVMLMVPGLELGMFNGKVPLDDATAMDTDAPADRAPAETASNSQEEDKPKYLRIADNEYYPASLRPSRMPVALKPLSDIFEHVWPIKAQGEHRGNQFIRVHSPIHTMLTSQIPKSKEEKQMKKTGGHKGPMPQNSKHWENKRTPITEYIATLAEQQENEYVLHPAWFLTAEAKQAAHKQRQEAGQSVDDGWVDTNVANLEDGNVPENEIEQGSVTAGRNIISVDCEMCKAENDQLVLTRISLLNWDGSVVMDKLVKPDVPIKDHLTQWSGITPAMLENVTTSLSDIQKELLELVTPRTILVGHSLNSDLNAMKLTHPFIIDTGILFPHPRGPPYKQSLKWLAQKYLHREVQKGSNGHDSVEDSKTCLDLVKQKCEKGPKWGSGDTNAESIFKRLGRTPRPKSNNETRTGAVIDWGEPQRGHGGQAQLSKGCQTDDQVVEAIDTALKGLLEAKDGAAGKVDFIWARLRELELARGWWDDARTADVELIRQNALQRLGLLKEGEDEVEAKGSELSDAVSRTVKHITEVYDSLPRCTALIVYSGTGDPREIRRLQAMQQQYRREYATKKWDNLSVKWTDTEVQALSQACQDARNGVGFIVVK</sequence>
<dbReference type="OrthoDB" id="206335at2759"/>
<dbReference type="InterPro" id="IPR034922">
    <property type="entry name" value="REX1-like_exo"/>
</dbReference>
<dbReference type="GO" id="GO:0005634">
    <property type="term" value="C:nucleus"/>
    <property type="evidence" value="ECO:0007669"/>
    <property type="project" value="UniProtKB-SubCell"/>
</dbReference>
<dbReference type="PANTHER" id="PTHR15032:SF4">
    <property type="entry name" value="N-ACYL-PHOSPHATIDYLETHANOLAMINE-HYDROLYZING PHOSPHOLIPASE D"/>
    <property type="match status" value="1"/>
</dbReference>
<keyword evidence="9" id="KW-1185">Reference proteome</keyword>
<evidence type="ECO:0000313" key="9">
    <source>
        <dbReference type="Proteomes" id="UP000076837"/>
    </source>
</evidence>
<dbReference type="NCBIfam" id="TIGR02246">
    <property type="entry name" value="SgcJ/EcaC family oxidoreductase"/>
    <property type="match status" value="1"/>
</dbReference>
<feature type="region of interest" description="Disordered" evidence="7">
    <location>
        <begin position="1109"/>
        <end position="1162"/>
    </location>
</feature>
<dbReference type="InterPro" id="IPR011944">
    <property type="entry name" value="Steroid_delta5-4_isomerase"/>
</dbReference>
<dbReference type="CDD" id="cd00531">
    <property type="entry name" value="NTF2_like"/>
    <property type="match status" value="1"/>
</dbReference>
<dbReference type="Pfam" id="PF00929">
    <property type="entry name" value="RNase_T"/>
    <property type="match status" value="1"/>
</dbReference>
<name>A0A162VSA4_DIDRA</name>
<dbReference type="CDD" id="cd06145">
    <property type="entry name" value="REX1_like"/>
    <property type="match status" value="1"/>
</dbReference>
<dbReference type="GO" id="GO:0004527">
    <property type="term" value="F:exonuclease activity"/>
    <property type="evidence" value="ECO:0007669"/>
    <property type="project" value="UniProtKB-KW"/>
</dbReference>
<dbReference type="STRING" id="5454.A0A162VSA4"/>
<dbReference type="InterPro" id="IPR036866">
    <property type="entry name" value="RibonucZ/Hydroxyglut_hydro"/>
</dbReference>
<evidence type="ECO:0000256" key="6">
    <source>
        <dbReference type="ARBA" id="ARBA00023242"/>
    </source>
</evidence>
<comment type="caution">
    <text evidence="8">The sequence shown here is derived from an EMBL/GenBank/DDBJ whole genome shotgun (WGS) entry which is preliminary data.</text>
</comment>
<dbReference type="GO" id="GO:0070291">
    <property type="term" value="P:N-acylethanolamine metabolic process"/>
    <property type="evidence" value="ECO:0007669"/>
    <property type="project" value="TreeGrafter"/>
</dbReference>
<reference evidence="8 9" key="1">
    <citation type="journal article" date="2016" name="Sci. Rep.">
        <title>Draft genome sequencing and secretome analysis of fungal phytopathogen Ascochyta rabiei provides insight into the necrotrophic effector repertoire.</title>
        <authorList>
            <person name="Verma S."/>
            <person name="Gazara R.K."/>
            <person name="Nizam S."/>
            <person name="Parween S."/>
            <person name="Chattopadhyay D."/>
            <person name="Verma P.K."/>
        </authorList>
    </citation>
    <scope>NUCLEOTIDE SEQUENCE [LARGE SCALE GENOMIC DNA]</scope>
    <source>
        <strain evidence="8 9">ArDII</strain>
    </source>
</reference>
<dbReference type="FunFam" id="3.30.420.10:FF:000019">
    <property type="entry name" value="RNA exonuclease NEF-sp"/>
    <property type="match status" value="1"/>
</dbReference>
<dbReference type="InterPro" id="IPR037401">
    <property type="entry name" value="SnoaL-like"/>
</dbReference>
<dbReference type="SUPFAM" id="SSF53098">
    <property type="entry name" value="Ribonuclease H-like"/>
    <property type="match status" value="1"/>
</dbReference>
<dbReference type="InterPro" id="IPR032710">
    <property type="entry name" value="NTF2-like_dom_sf"/>
</dbReference>
<dbReference type="SMART" id="SM00479">
    <property type="entry name" value="EXOIII"/>
    <property type="match status" value="1"/>
</dbReference>
<dbReference type="SUPFAM" id="SSF54427">
    <property type="entry name" value="NTF2-like"/>
    <property type="match status" value="1"/>
</dbReference>
<evidence type="ECO:0000256" key="1">
    <source>
        <dbReference type="ARBA" id="ARBA00004123"/>
    </source>
</evidence>
<comment type="subcellular location">
    <subcellularLocation>
        <location evidence="1">Nucleus</location>
    </subcellularLocation>
</comment>
<proteinExistence type="inferred from homology"/>
<evidence type="ECO:0000256" key="4">
    <source>
        <dbReference type="ARBA" id="ARBA00022801"/>
    </source>
</evidence>
<feature type="region of interest" description="Disordered" evidence="7">
    <location>
        <begin position="595"/>
        <end position="694"/>
    </location>
</feature>
<gene>
    <name evidence="8" type="ORF">ST47_g10285</name>
</gene>
<dbReference type="PANTHER" id="PTHR15032">
    <property type="entry name" value="N-ACYL-PHOSPHATIDYLETHANOLAMINE-HYDROLYZING PHOSPHOLIPASE D"/>
    <property type="match status" value="1"/>
</dbReference>
<dbReference type="GO" id="GO:0070292">
    <property type="term" value="P:N-acylphosphatidylethanolamine metabolic process"/>
    <property type="evidence" value="ECO:0007669"/>
    <property type="project" value="TreeGrafter"/>
</dbReference>
<dbReference type="Proteomes" id="UP000076837">
    <property type="component" value="Unassembled WGS sequence"/>
</dbReference>
<comment type="similarity">
    <text evidence="2">Belongs to the REXO1/REXO3 family.</text>
</comment>
<feature type="region of interest" description="Disordered" evidence="7">
    <location>
        <begin position="756"/>
        <end position="780"/>
    </location>
</feature>
<dbReference type="GO" id="GO:0003676">
    <property type="term" value="F:nucleic acid binding"/>
    <property type="evidence" value="ECO:0007669"/>
    <property type="project" value="InterPro"/>
</dbReference>